<dbReference type="GeneID" id="30008492"/>
<dbReference type="AlphaFoldDB" id="A0A178ZQN6"/>
<dbReference type="OrthoDB" id="10369878at2759"/>
<feature type="region of interest" description="Disordered" evidence="1">
    <location>
        <begin position="1"/>
        <end position="103"/>
    </location>
</feature>
<dbReference type="RefSeq" id="XP_018695487.1">
    <property type="nucleotide sequence ID" value="XM_018835837.1"/>
</dbReference>
<evidence type="ECO:0000256" key="1">
    <source>
        <dbReference type="SAM" id="MobiDB-lite"/>
    </source>
</evidence>
<feature type="compositionally biased region" description="Polar residues" evidence="1">
    <location>
        <begin position="1"/>
        <end position="10"/>
    </location>
</feature>
<accession>A0A178ZQN6</accession>
<keyword evidence="3" id="KW-1185">Reference proteome</keyword>
<feature type="compositionally biased region" description="Basic and acidic residues" evidence="1">
    <location>
        <begin position="88"/>
        <end position="103"/>
    </location>
</feature>
<reference evidence="2 3" key="1">
    <citation type="submission" date="2016-04" db="EMBL/GenBank/DDBJ databases">
        <title>Draft genome of Fonsecaea erecta CBS 125763.</title>
        <authorList>
            <person name="Weiss V.A."/>
            <person name="Vicente V.A."/>
            <person name="Raittz R.T."/>
            <person name="Moreno L.F."/>
            <person name="De Souza E.M."/>
            <person name="Pedrosa F.O."/>
            <person name="Steffens M.B."/>
            <person name="Faoro H."/>
            <person name="Tadra-Sfeir M.Z."/>
            <person name="Najafzadeh M.J."/>
            <person name="Felipe M.S."/>
            <person name="Teixeira M."/>
            <person name="Sun J."/>
            <person name="Xi L."/>
            <person name="Gomes R."/>
            <person name="De Azevedo C.M."/>
            <person name="Salgado C.G."/>
            <person name="Da Silva M.B."/>
            <person name="Nascimento M.F."/>
            <person name="Queiroz-Telles F."/>
            <person name="Attili D.S."/>
            <person name="Gorbushina A."/>
        </authorList>
    </citation>
    <scope>NUCLEOTIDE SEQUENCE [LARGE SCALE GENOMIC DNA]</scope>
    <source>
        <strain evidence="2 3">CBS 125763</strain>
    </source>
</reference>
<organism evidence="2 3">
    <name type="scientific">Fonsecaea erecta</name>
    <dbReference type="NCBI Taxonomy" id="1367422"/>
    <lineage>
        <taxon>Eukaryota</taxon>
        <taxon>Fungi</taxon>
        <taxon>Dikarya</taxon>
        <taxon>Ascomycota</taxon>
        <taxon>Pezizomycotina</taxon>
        <taxon>Eurotiomycetes</taxon>
        <taxon>Chaetothyriomycetidae</taxon>
        <taxon>Chaetothyriales</taxon>
        <taxon>Herpotrichiellaceae</taxon>
        <taxon>Fonsecaea</taxon>
    </lineage>
</organism>
<name>A0A178ZQN6_9EURO</name>
<evidence type="ECO:0000313" key="2">
    <source>
        <dbReference type="EMBL" id="OAP62120.1"/>
    </source>
</evidence>
<feature type="compositionally biased region" description="Polar residues" evidence="1">
    <location>
        <begin position="74"/>
        <end position="87"/>
    </location>
</feature>
<protein>
    <submittedName>
        <fullName evidence="2">Uncharacterized protein</fullName>
    </submittedName>
</protein>
<gene>
    <name evidence="2" type="ORF">AYL99_04323</name>
</gene>
<dbReference type="Proteomes" id="UP000078343">
    <property type="component" value="Unassembled WGS sequence"/>
</dbReference>
<feature type="compositionally biased region" description="Low complexity" evidence="1">
    <location>
        <begin position="11"/>
        <end position="23"/>
    </location>
</feature>
<feature type="compositionally biased region" description="Low complexity" evidence="1">
    <location>
        <begin position="60"/>
        <end position="73"/>
    </location>
</feature>
<dbReference type="EMBL" id="LVYI01000003">
    <property type="protein sequence ID" value="OAP62120.1"/>
    <property type="molecule type" value="Genomic_DNA"/>
</dbReference>
<sequence>MTLKTTSPEETLTSRNTTRTTNTIREPMAEDPSPMQRFLAEDGRDQPWHNLSPVITNHVTSTSSKRSSSAAAATNGSTSKDTTSKVQTEGHRHDERQERPSMVHDLKYIGHIFARSESHESTRRLLVDG</sequence>
<evidence type="ECO:0000313" key="3">
    <source>
        <dbReference type="Proteomes" id="UP000078343"/>
    </source>
</evidence>
<proteinExistence type="predicted"/>
<comment type="caution">
    <text evidence="2">The sequence shown here is derived from an EMBL/GenBank/DDBJ whole genome shotgun (WGS) entry which is preliminary data.</text>
</comment>